<dbReference type="SUPFAM" id="SSF50800">
    <property type="entry name" value="PK beta-barrel domain-like"/>
    <property type="match status" value="1"/>
</dbReference>
<dbReference type="InterPro" id="IPR005302">
    <property type="entry name" value="MoCF_Sase_C"/>
</dbReference>
<dbReference type="RefSeq" id="WP_185122184.1">
    <property type="nucleotide sequence ID" value="NZ_JACJVQ010000019.1"/>
</dbReference>
<dbReference type="PANTHER" id="PTHR30212">
    <property type="entry name" value="PROTEIN YIIM"/>
    <property type="match status" value="1"/>
</dbReference>
<evidence type="ECO:0000313" key="3">
    <source>
        <dbReference type="Proteomes" id="UP000535838"/>
    </source>
</evidence>
<sequence>MNTNLGQATVVSINTGKVQAGSFKGKEAHSGIYKEPAGRSLRLGQTGIEGDEQADPINHGGPDKAVCVYIRDHYPHWERVLGRSLPDGAFGENFTVEGLSEDDVHIGDVYRIGETVVQVSQPRQPCWKLAMKWGLDELPVLVSEKGATGFYFRVLTPGTVDTGILERVELHPARVTVTEANRIMHRDRTDKDGLRKMLSLDVLADSWRNTFEKRLARLEGGEG</sequence>
<accession>A0A841T0C9</accession>
<evidence type="ECO:0000259" key="1">
    <source>
        <dbReference type="PROSITE" id="PS51340"/>
    </source>
</evidence>
<dbReference type="GO" id="GO:0030170">
    <property type="term" value="F:pyridoxal phosphate binding"/>
    <property type="evidence" value="ECO:0007669"/>
    <property type="project" value="InterPro"/>
</dbReference>
<dbReference type="Proteomes" id="UP000535838">
    <property type="component" value="Unassembled WGS sequence"/>
</dbReference>
<organism evidence="2 3">
    <name type="scientific">Cohnella thailandensis</name>
    <dbReference type="NCBI Taxonomy" id="557557"/>
    <lineage>
        <taxon>Bacteria</taxon>
        <taxon>Bacillati</taxon>
        <taxon>Bacillota</taxon>
        <taxon>Bacilli</taxon>
        <taxon>Bacillales</taxon>
        <taxon>Paenibacillaceae</taxon>
        <taxon>Cohnella</taxon>
    </lineage>
</organism>
<dbReference type="AlphaFoldDB" id="A0A841T0C9"/>
<feature type="domain" description="MOSC" evidence="1">
    <location>
        <begin position="35"/>
        <end position="169"/>
    </location>
</feature>
<dbReference type="Pfam" id="PF03475">
    <property type="entry name" value="YiiM_3-alpha"/>
    <property type="match status" value="1"/>
</dbReference>
<dbReference type="Gene3D" id="2.40.33.20">
    <property type="entry name" value="PK beta-barrel domain-like"/>
    <property type="match status" value="1"/>
</dbReference>
<dbReference type="PROSITE" id="PS51340">
    <property type="entry name" value="MOSC"/>
    <property type="match status" value="1"/>
</dbReference>
<protein>
    <submittedName>
        <fullName evidence="2">MOSC domain-containing protein</fullName>
    </submittedName>
</protein>
<dbReference type="EMBL" id="JACJVQ010000019">
    <property type="protein sequence ID" value="MBB6636992.1"/>
    <property type="molecule type" value="Genomic_DNA"/>
</dbReference>
<dbReference type="Pfam" id="PF03473">
    <property type="entry name" value="MOSC"/>
    <property type="match status" value="1"/>
</dbReference>
<gene>
    <name evidence="2" type="ORF">H7B67_22925</name>
</gene>
<comment type="caution">
    <text evidence="2">The sequence shown here is derived from an EMBL/GenBank/DDBJ whole genome shotgun (WGS) entry which is preliminary data.</text>
</comment>
<dbReference type="GO" id="GO:0030151">
    <property type="term" value="F:molybdenum ion binding"/>
    <property type="evidence" value="ECO:0007669"/>
    <property type="project" value="InterPro"/>
</dbReference>
<dbReference type="GO" id="GO:0003824">
    <property type="term" value="F:catalytic activity"/>
    <property type="evidence" value="ECO:0007669"/>
    <property type="project" value="InterPro"/>
</dbReference>
<dbReference type="PANTHER" id="PTHR30212:SF4">
    <property type="entry name" value="MOSC DOMAIN-CONTAINING PROTEIN"/>
    <property type="match status" value="1"/>
</dbReference>
<evidence type="ECO:0000313" key="2">
    <source>
        <dbReference type="EMBL" id="MBB6636992.1"/>
    </source>
</evidence>
<dbReference type="InterPro" id="IPR052353">
    <property type="entry name" value="Benzoxazolinone_Detox_Enz"/>
</dbReference>
<dbReference type="InterPro" id="IPR005163">
    <property type="entry name" value="Tri_helical_YiiM-like"/>
</dbReference>
<keyword evidence="3" id="KW-1185">Reference proteome</keyword>
<name>A0A841T0C9_9BACL</name>
<dbReference type="InterPro" id="IPR011037">
    <property type="entry name" value="Pyrv_Knase-like_insert_dom_sf"/>
</dbReference>
<reference evidence="2 3" key="1">
    <citation type="submission" date="2020-08" db="EMBL/GenBank/DDBJ databases">
        <title>Cohnella phylogeny.</title>
        <authorList>
            <person name="Dunlap C."/>
        </authorList>
    </citation>
    <scope>NUCLEOTIDE SEQUENCE [LARGE SCALE GENOMIC DNA]</scope>
    <source>
        <strain evidence="2 3">DSM 25241</strain>
    </source>
</reference>
<proteinExistence type="predicted"/>